<name>A0ABS8WZ18_9GAMM</name>
<reference evidence="2 3" key="1">
    <citation type="journal article" date="2024" name="Pathogens">
        <title>Characterization of a Novel Species of Legionella Isolated from a Healthcare Facility: Legionella resiliens sp. nov.</title>
        <authorList>
            <person name="Cristino S."/>
            <person name="Pascale M.R."/>
            <person name="Marino F."/>
            <person name="Derelitto C."/>
            <person name="Salaris S."/>
            <person name="Orsini M."/>
            <person name="Squarzoni S."/>
            <person name="Grottola A."/>
            <person name="Girolamini L."/>
        </authorList>
    </citation>
    <scope>NUCLEOTIDE SEQUENCE [LARGE SCALE GENOMIC DNA]</scope>
    <source>
        <strain evidence="2 3">8cVS16</strain>
    </source>
</reference>
<dbReference type="Proteomes" id="UP001320170">
    <property type="component" value="Unassembled WGS sequence"/>
</dbReference>
<gene>
    <name evidence="2" type="ORF">LXO92_05090</name>
</gene>
<sequence length="490" mass="56481">MWSKSKKNSSNRQNELYTKFLRAHKDLDNHVSGDILVNLDRAQTELKKIEKVFKIIEDHKRQPLGNLEEKLKEAMGHETLVEKLKLEKSLLDEATKDVERLTFSFEEMKFLLSLFGHEGGGISKFSLEKVLDTLEKLPTSTKEEDKQILAKLGQGNPDKANAVLMGLIDEIKTRSENPDIGWDYLKDILSKGVGKVAHYNDKKNIYNETLILKTKLEEQITDLTKPKTLQRGLEKLKQKQAAISKYVQELKGVKAIHEKYYVVLGTTIDRDTYDLKSDLKGVEKNLSSVKNKEKKEGSSEYSRRKVQELERSVKVLSFLTKKGRLTQAISEIEDAFSREVKRFDDVLKELDKESTMREHQKILFMPGTPSSSKDKQAKYEENKLEIARLMALLDGIKVEGKTLTEDEGKRWEKIEKQIEMLEYENDALQPDSSSKSNQEIISSLKDGMRLTLEIEKNKNKATSYFKDTKELIRKLREEDNPPEKDDSYSL</sequence>
<evidence type="ECO:0000256" key="1">
    <source>
        <dbReference type="SAM" id="Coils"/>
    </source>
</evidence>
<keyword evidence="1" id="KW-0175">Coiled coil</keyword>
<evidence type="ECO:0008006" key="4">
    <source>
        <dbReference type="Google" id="ProtNLM"/>
    </source>
</evidence>
<feature type="coiled-coil region" evidence="1">
    <location>
        <begin position="39"/>
        <end position="87"/>
    </location>
</feature>
<evidence type="ECO:0000313" key="3">
    <source>
        <dbReference type="Proteomes" id="UP001320170"/>
    </source>
</evidence>
<proteinExistence type="predicted"/>
<evidence type="ECO:0000313" key="2">
    <source>
        <dbReference type="EMBL" id="MCE3531751.1"/>
    </source>
</evidence>
<organism evidence="2 3">
    <name type="scientific">Legionella resiliens</name>
    <dbReference type="NCBI Taxonomy" id="2905958"/>
    <lineage>
        <taxon>Bacteria</taxon>
        <taxon>Pseudomonadati</taxon>
        <taxon>Pseudomonadota</taxon>
        <taxon>Gammaproteobacteria</taxon>
        <taxon>Legionellales</taxon>
        <taxon>Legionellaceae</taxon>
        <taxon>Legionella</taxon>
    </lineage>
</organism>
<dbReference type="EMBL" id="JAJTND010000003">
    <property type="protein sequence ID" value="MCE3531751.1"/>
    <property type="molecule type" value="Genomic_DNA"/>
</dbReference>
<keyword evidence="3" id="KW-1185">Reference proteome</keyword>
<comment type="caution">
    <text evidence="2">The sequence shown here is derived from an EMBL/GenBank/DDBJ whole genome shotgun (WGS) entry which is preliminary data.</text>
</comment>
<dbReference type="RefSeq" id="WP_232890499.1">
    <property type="nucleotide sequence ID" value="NZ_JAJSPM010000004.1"/>
</dbReference>
<accession>A0ABS8WZ18</accession>
<protein>
    <recommendedName>
        <fullName evidence="4">Dot/Icm system substrate protein LidA</fullName>
    </recommendedName>
</protein>